<organism evidence="2 3">
    <name type="scientific">Rhamnella rubrinervis</name>
    <dbReference type="NCBI Taxonomy" id="2594499"/>
    <lineage>
        <taxon>Eukaryota</taxon>
        <taxon>Viridiplantae</taxon>
        <taxon>Streptophyta</taxon>
        <taxon>Embryophyta</taxon>
        <taxon>Tracheophyta</taxon>
        <taxon>Spermatophyta</taxon>
        <taxon>Magnoliopsida</taxon>
        <taxon>eudicotyledons</taxon>
        <taxon>Gunneridae</taxon>
        <taxon>Pentapetalae</taxon>
        <taxon>rosids</taxon>
        <taxon>fabids</taxon>
        <taxon>Rosales</taxon>
        <taxon>Rhamnaceae</taxon>
        <taxon>rhamnoid group</taxon>
        <taxon>Rhamneae</taxon>
        <taxon>Rhamnella</taxon>
    </lineage>
</organism>
<reference evidence="2" key="1">
    <citation type="submission" date="2020-03" db="EMBL/GenBank/DDBJ databases">
        <title>A high-quality chromosome-level genome assembly of a woody plant with both climbing and erect habits, Rhamnella rubrinervis.</title>
        <authorList>
            <person name="Lu Z."/>
            <person name="Yang Y."/>
            <person name="Zhu X."/>
            <person name="Sun Y."/>
        </authorList>
    </citation>
    <scope>NUCLEOTIDE SEQUENCE</scope>
    <source>
        <strain evidence="2">BYM</strain>
        <tissue evidence="2">Leaf</tissue>
    </source>
</reference>
<evidence type="ECO:0000313" key="2">
    <source>
        <dbReference type="EMBL" id="KAF3443086.1"/>
    </source>
</evidence>
<dbReference type="InterPro" id="IPR050358">
    <property type="entry name" value="RSE1/DDB1/CFT1"/>
</dbReference>
<dbReference type="AlphaFoldDB" id="A0A8K0GZT5"/>
<dbReference type="Pfam" id="PF03178">
    <property type="entry name" value="CPSF_A"/>
    <property type="match status" value="1"/>
</dbReference>
<feature type="domain" description="RSE1/DDB1/CPSF1 C-terminal" evidence="1">
    <location>
        <begin position="149"/>
        <end position="276"/>
    </location>
</feature>
<dbReference type="EMBL" id="VOIH02000007">
    <property type="protein sequence ID" value="KAF3443086.1"/>
    <property type="molecule type" value="Genomic_DNA"/>
</dbReference>
<comment type="caution">
    <text evidence="2">The sequence shown here is derived from an EMBL/GenBank/DDBJ whole genome shotgun (WGS) entry which is preliminary data.</text>
</comment>
<keyword evidence="3" id="KW-1185">Reference proteome</keyword>
<dbReference type="PANTHER" id="PTHR10644">
    <property type="entry name" value="DNA REPAIR/RNA PROCESSING CPSF FAMILY"/>
    <property type="match status" value="1"/>
</dbReference>
<proteinExistence type="predicted"/>
<sequence length="298" mass="33127">MTLCSKAGSSSQRASPFRENVGYATEQLSSSSLCSSPDDNTSCDGIKLDETEAWQLRLAYSVTWPGMVLAICPYLDRYFLASAGNAFYVCGFPSDNSQRVRKFAVGRTRFMITSLTAHFTRIAVGDCRDGILFIRIMRMLENWSNFTIEGSIAVLSCSDHLEDNASPECNLTVSCAYYMGEIAMSMRKGSFSYKHPADDVLKGSNENIDSLHKTIIASTLLGSIITFIPLSNCPSKTFAHPLTSPILGNDHNEFRSRENPIGVPKILDGDMLTQFLELTVCNKRLYYHFLLAQKIHYG</sequence>
<dbReference type="OrthoDB" id="20774at2759"/>
<dbReference type="Proteomes" id="UP000796880">
    <property type="component" value="Unassembled WGS sequence"/>
</dbReference>
<gene>
    <name evidence="2" type="ORF">FNV43_RR17007</name>
</gene>
<dbReference type="InterPro" id="IPR004871">
    <property type="entry name" value="RSE1/DDB1/CPSF1_C"/>
</dbReference>
<dbReference type="Gene3D" id="2.130.10.10">
    <property type="entry name" value="YVTN repeat-like/Quinoprotein amine dehydrogenase"/>
    <property type="match status" value="1"/>
</dbReference>
<name>A0A8K0GZT5_9ROSA</name>
<dbReference type="GO" id="GO:0003676">
    <property type="term" value="F:nucleic acid binding"/>
    <property type="evidence" value="ECO:0007669"/>
    <property type="project" value="InterPro"/>
</dbReference>
<protein>
    <recommendedName>
        <fullName evidence="1">RSE1/DDB1/CPSF1 C-terminal domain-containing protein</fullName>
    </recommendedName>
</protein>
<accession>A0A8K0GZT5</accession>
<evidence type="ECO:0000313" key="3">
    <source>
        <dbReference type="Proteomes" id="UP000796880"/>
    </source>
</evidence>
<dbReference type="GO" id="GO:0005634">
    <property type="term" value="C:nucleus"/>
    <property type="evidence" value="ECO:0007669"/>
    <property type="project" value="InterPro"/>
</dbReference>
<dbReference type="InterPro" id="IPR015943">
    <property type="entry name" value="WD40/YVTN_repeat-like_dom_sf"/>
</dbReference>
<evidence type="ECO:0000259" key="1">
    <source>
        <dbReference type="Pfam" id="PF03178"/>
    </source>
</evidence>